<dbReference type="GO" id="GO:0016579">
    <property type="term" value="P:protein deubiquitination"/>
    <property type="evidence" value="ECO:0007669"/>
    <property type="project" value="TreeGrafter"/>
</dbReference>
<dbReference type="SUPFAM" id="SSF54001">
    <property type="entry name" value="Cysteine proteinases"/>
    <property type="match status" value="1"/>
</dbReference>
<dbReference type="CDD" id="cd22745">
    <property type="entry name" value="OTU_OTU1"/>
    <property type="match status" value="1"/>
</dbReference>
<dbReference type="Proteomes" id="UP000800235">
    <property type="component" value="Unassembled WGS sequence"/>
</dbReference>
<comment type="caution">
    <text evidence="12">The sequence shown here is derived from an EMBL/GenBank/DDBJ whole genome shotgun (WGS) entry which is preliminary data.</text>
</comment>
<evidence type="ECO:0000256" key="10">
    <source>
        <dbReference type="SAM" id="MobiDB-lite"/>
    </source>
</evidence>
<dbReference type="InterPro" id="IPR038765">
    <property type="entry name" value="Papain-like_cys_pep_sf"/>
</dbReference>
<dbReference type="Gene3D" id="3.90.70.80">
    <property type="match status" value="1"/>
</dbReference>
<feature type="compositionally biased region" description="Low complexity" evidence="10">
    <location>
        <begin position="78"/>
        <end position="89"/>
    </location>
</feature>
<evidence type="ECO:0000256" key="1">
    <source>
        <dbReference type="ARBA" id="ARBA00000707"/>
    </source>
</evidence>
<dbReference type="PROSITE" id="PS50802">
    <property type="entry name" value="OTU"/>
    <property type="match status" value="1"/>
</dbReference>
<keyword evidence="8" id="KW-0862">Zinc</keyword>
<evidence type="ECO:0000313" key="12">
    <source>
        <dbReference type="EMBL" id="KAF2429660.1"/>
    </source>
</evidence>
<dbReference type="GO" id="GO:0005829">
    <property type="term" value="C:cytosol"/>
    <property type="evidence" value="ECO:0007669"/>
    <property type="project" value="TreeGrafter"/>
</dbReference>
<evidence type="ECO:0000256" key="5">
    <source>
        <dbReference type="ARBA" id="ARBA00022786"/>
    </source>
</evidence>
<dbReference type="AlphaFoldDB" id="A0A9P4NQ88"/>
<dbReference type="Pfam" id="PF02338">
    <property type="entry name" value="OTU"/>
    <property type="match status" value="1"/>
</dbReference>
<dbReference type="GO" id="GO:0036503">
    <property type="term" value="P:ERAD pathway"/>
    <property type="evidence" value="ECO:0007669"/>
    <property type="project" value="TreeGrafter"/>
</dbReference>
<dbReference type="Pfam" id="PF21403">
    <property type="entry name" value="OTU1_UBXL"/>
    <property type="match status" value="1"/>
</dbReference>
<keyword evidence="4" id="KW-0863">Zinc-finger</keyword>
<dbReference type="Gene3D" id="3.10.20.90">
    <property type="entry name" value="Phosphatidylinositol 3-kinase Catalytic Subunit, Chain A, domain 1"/>
    <property type="match status" value="1"/>
</dbReference>
<dbReference type="OrthoDB" id="65596at2759"/>
<keyword evidence="9" id="KW-0963">Cytoplasm</keyword>
<dbReference type="InterPro" id="IPR003323">
    <property type="entry name" value="OTU_dom"/>
</dbReference>
<gene>
    <name evidence="12" type="ORF">EJ08DRAFT_650311</name>
</gene>
<evidence type="ECO:0000259" key="11">
    <source>
        <dbReference type="PROSITE" id="PS50802"/>
    </source>
</evidence>
<keyword evidence="6 9" id="KW-0378">Hydrolase</keyword>
<dbReference type="PANTHER" id="PTHR13312">
    <property type="entry name" value="HIV-INDUCED PROTEIN-7-LIKE PROTEASE"/>
    <property type="match status" value="1"/>
</dbReference>
<evidence type="ECO:0000256" key="4">
    <source>
        <dbReference type="ARBA" id="ARBA00022771"/>
    </source>
</evidence>
<comment type="subcellular location">
    <subcellularLocation>
        <location evidence="9">Cytoplasm</location>
    </subcellularLocation>
</comment>
<evidence type="ECO:0000256" key="7">
    <source>
        <dbReference type="ARBA" id="ARBA00022807"/>
    </source>
</evidence>
<feature type="compositionally biased region" description="Basic and acidic residues" evidence="10">
    <location>
        <begin position="127"/>
        <end position="141"/>
    </location>
</feature>
<sequence length="349" mass="37958">MRIGLKGGFGQKNIAIAETATVAELLVAISEATGLPEFEVKSGFPPKKIDFASFDATTPLGDLDLKLDGQRLQVDAKAASSTAAPNTASGQFASTARAPKSESPKPRAAAIPPSSKSTQQLPSLKRKNADKWEKDPPEVSLRDGQSALIQRVMPDDNSCLFRAIGKITLGNSLDGMTELRSIVAQAIQADGGDKYNALVLEKDPNEYCRWIQTENSWGGAIEIQIIAEAFGVEIFAVNVKDLSIQKFNEGQKTRGYLVYSGIHWDVLVENPMGKWGEPELDISQFQAYDYEVEEAAGKIGKELMDAGYYTDTSNFPIKCHICKQQGNGEKWATEHVAKTGHQDFGEVGE</sequence>
<evidence type="ECO:0000256" key="3">
    <source>
        <dbReference type="ARBA" id="ARBA00022723"/>
    </source>
</evidence>
<protein>
    <recommendedName>
        <fullName evidence="9">Ubiquitin thioesterase OTU</fullName>
        <ecNumber evidence="9">3.4.19.12</ecNumber>
    </recommendedName>
</protein>
<organism evidence="12 13">
    <name type="scientific">Tothia fuscella</name>
    <dbReference type="NCBI Taxonomy" id="1048955"/>
    <lineage>
        <taxon>Eukaryota</taxon>
        <taxon>Fungi</taxon>
        <taxon>Dikarya</taxon>
        <taxon>Ascomycota</taxon>
        <taxon>Pezizomycotina</taxon>
        <taxon>Dothideomycetes</taxon>
        <taxon>Pleosporomycetidae</taxon>
        <taxon>Venturiales</taxon>
        <taxon>Cylindrosympodiaceae</taxon>
        <taxon>Tothia</taxon>
    </lineage>
</organism>
<keyword evidence="2" id="KW-0645">Protease</keyword>
<feature type="domain" description="OTU" evidence="11">
    <location>
        <begin position="148"/>
        <end position="270"/>
    </location>
</feature>
<dbReference type="GO" id="GO:0030968">
    <property type="term" value="P:endoplasmic reticulum unfolded protein response"/>
    <property type="evidence" value="ECO:0007669"/>
    <property type="project" value="TreeGrafter"/>
</dbReference>
<dbReference type="GO" id="GO:0005634">
    <property type="term" value="C:nucleus"/>
    <property type="evidence" value="ECO:0007669"/>
    <property type="project" value="TreeGrafter"/>
</dbReference>
<keyword evidence="5 9" id="KW-0833">Ubl conjugation pathway</keyword>
<dbReference type="Pfam" id="PF24560">
    <property type="entry name" value="zf-C2H2_OTU1_C"/>
    <property type="match status" value="1"/>
</dbReference>
<dbReference type="InterPro" id="IPR048857">
    <property type="entry name" value="OTU1_Ubl"/>
</dbReference>
<name>A0A9P4NQ88_9PEZI</name>
<dbReference type="EMBL" id="MU007045">
    <property type="protein sequence ID" value="KAF2429660.1"/>
    <property type="molecule type" value="Genomic_DNA"/>
</dbReference>
<accession>A0A9P4NQ88</accession>
<evidence type="ECO:0000256" key="2">
    <source>
        <dbReference type="ARBA" id="ARBA00022670"/>
    </source>
</evidence>
<evidence type="ECO:0000256" key="9">
    <source>
        <dbReference type="RuleBase" id="RU367104"/>
    </source>
</evidence>
<dbReference type="PANTHER" id="PTHR13312:SF0">
    <property type="entry name" value="UBIQUITIN THIOESTERASE OTU1"/>
    <property type="match status" value="1"/>
</dbReference>
<comment type="catalytic activity">
    <reaction evidence="1 9">
        <text>Thiol-dependent hydrolysis of ester, thioester, amide, peptide and isopeptide bonds formed by the C-terminal Gly of ubiquitin (a 76-residue protein attached to proteins as an intracellular targeting signal).</text>
        <dbReference type="EC" id="3.4.19.12"/>
    </reaction>
</comment>
<keyword evidence="7 9" id="KW-0788">Thiol protease</keyword>
<reference evidence="12" key="1">
    <citation type="journal article" date="2020" name="Stud. Mycol.">
        <title>101 Dothideomycetes genomes: a test case for predicting lifestyles and emergence of pathogens.</title>
        <authorList>
            <person name="Haridas S."/>
            <person name="Albert R."/>
            <person name="Binder M."/>
            <person name="Bloem J."/>
            <person name="Labutti K."/>
            <person name="Salamov A."/>
            <person name="Andreopoulos B."/>
            <person name="Baker S."/>
            <person name="Barry K."/>
            <person name="Bills G."/>
            <person name="Bluhm B."/>
            <person name="Cannon C."/>
            <person name="Castanera R."/>
            <person name="Culley D."/>
            <person name="Daum C."/>
            <person name="Ezra D."/>
            <person name="Gonzalez J."/>
            <person name="Henrissat B."/>
            <person name="Kuo A."/>
            <person name="Liang C."/>
            <person name="Lipzen A."/>
            <person name="Lutzoni F."/>
            <person name="Magnuson J."/>
            <person name="Mondo S."/>
            <person name="Nolan M."/>
            <person name="Ohm R."/>
            <person name="Pangilinan J."/>
            <person name="Park H.-J."/>
            <person name="Ramirez L."/>
            <person name="Alfaro M."/>
            <person name="Sun H."/>
            <person name="Tritt A."/>
            <person name="Yoshinaga Y."/>
            <person name="Zwiers L.-H."/>
            <person name="Turgeon B."/>
            <person name="Goodwin S."/>
            <person name="Spatafora J."/>
            <person name="Crous P."/>
            <person name="Grigoriev I."/>
        </authorList>
    </citation>
    <scope>NUCLEOTIDE SEQUENCE</scope>
    <source>
        <strain evidence="12">CBS 130266</strain>
    </source>
</reference>
<evidence type="ECO:0000256" key="6">
    <source>
        <dbReference type="ARBA" id="ARBA00022801"/>
    </source>
</evidence>
<evidence type="ECO:0000256" key="8">
    <source>
        <dbReference type="ARBA" id="ARBA00022833"/>
    </source>
</evidence>
<dbReference type="EC" id="3.4.19.12" evidence="9"/>
<keyword evidence="13" id="KW-1185">Reference proteome</keyword>
<evidence type="ECO:0000313" key="13">
    <source>
        <dbReference type="Proteomes" id="UP000800235"/>
    </source>
</evidence>
<feature type="region of interest" description="Disordered" evidence="10">
    <location>
        <begin position="78"/>
        <end position="143"/>
    </location>
</feature>
<keyword evidence="3" id="KW-0479">Metal-binding</keyword>
<dbReference type="InterPro" id="IPR057766">
    <property type="entry name" value="Znf-C2H2_OTU1-like_C"/>
</dbReference>
<dbReference type="GO" id="GO:0004843">
    <property type="term" value="F:cysteine-type deubiquitinase activity"/>
    <property type="evidence" value="ECO:0007669"/>
    <property type="project" value="UniProtKB-UniRule"/>
</dbReference>
<proteinExistence type="predicted"/>
<comment type="function">
    <text evidence="9">Hydrolase that can remove conjugated ubiquitin from proteins and may therefore play an important regulatory role at the level of protein turnover by preventing degradation.</text>
</comment>